<dbReference type="EMBL" id="CP072801">
    <property type="protein sequence ID" value="QTR45610.1"/>
    <property type="molecule type" value="Genomic_DNA"/>
</dbReference>
<evidence type="ECO:0000313" key="2">
    <source>
        <dbReference type="EMBL" id="QTR45610.1"/>
    </source>
</evidence>
<organism evidence="2 3">
    <name type="scientific">Thiothrix litoralis</name>
    <dbReference type="NCBI Taxonomy" id="2891210"/>
    <lineage>
        <taxon>Bacteria</taxon>
        <taxon>Pseudomonadati</taxon>
        <taxon>Pseudomonadota</taxon>
        <taxon>Gammaproteobacteria</taxon>
        <taxon>Thiotrichales</taxon>
        <taxon>Thiotrichaceae</taxon>
        <taxon>Thiothrix</taxon>
    </lineage>
</organism>
<evidence type="ECO:0000313" key="3">
    <source>
        <dbReference type="Proteomes" id="UP000672039"/>
    </source>
</evidence>
<evidence type="ECO:0000256" key="1">
    <source>
        <dbReference type="SAM" id="MobiDB-lite"/>
    </source>
</evidence>
<protein>
    <submittedName>
        <fullName evidence="2">Uncharacterized protein</fullName>
    </submittedName>
</protein>
<name>A0ABX7WPV2_9GAMM</name>
<keyword evidence="3" id="KW-1185">Reference proteome</keyword>
<reference evidence="2 3" key="1">
    <citation type="submission" date="2021-04" db="EMBL/GenBank/DDBJ databases">
        <title>Genomics, taxonomy and metabolism of representatives of sulfur bacteria of the genus Thiothrix: Thiothrix fructosivorans QT, Thiothrix unzii A1T and three new species, Thiothrix subterranea sp. nov., Thiothrix litoralis sp. nov. and 'Candidatus Thiothrix anitrata' sp. nov.</title>
        <authorList>
            <person name="Ravin N.V."/>
            <person name="Smolyakov D."/>
            <person name="Rudenko T.S."/>
            <person name="Mardanov A.V."/>
            <person name="Beletsky A.V."/>
            <person name="Markov N.D."/>
            <person name="Fomenkov A.I."/>
            <person name="Roberts R.J."/>
            <person name="Karnachuk O.V."/>
            <person name="Novikov A."/>
            <person name="Grabovich M.Y."/>
        </authorList>
    </citation>
    <scope>NUCLEOTIDE SEQUENCE [LARGE SCALE GENOMIC DNA]</scope>
    <source>
        <strain evidence="2 3">AS</strain>
    </source>
</reference>
<dbReference type="Proteomes" id="UP000672039">
    <property type="component" value="Chromosome"/>
</dbReference>
<sequence>MSQYPHGDPVEEARLLLPWYITGKLSDPERKLVEHMLAQHPKLKEEYHRELNMVDMIRANTGLLQLSAMDTTHSRLDKLLKRIGREEQAKASATPGTIPRPPPEPKAAARGIKTWLTDWLPTFEWLTPGNTAFALLLLVQAGFLGWFANSMISPTSNVYNVATVADDQAATSVAKGLVLLVDFNEEAQVRQVRDFLRQWDARILDGPDDNNLFKIEVKGIQPHDQQQSSTVLQQMEQDKTVIAFIGREY</sequence>
<feature type="region of interest" description="Disordered" evidence="1">
    <location>
        <begin position="87"/>
        <end position="107"/>
    </location>
</feature>
<proteinExistence type="predicted"/>
<accession>A0ABX7WPV2</accession>
<gene>
    <name evidence="2" type="ORF">J9253_16630</name>
</gene>
<dbReference type="RefSeq" id="WP_210222010.1">
    <property type="nucleotide sequence ID" value="NZ_CP072801.1"/>
</dbReference>